<dbReference type="Pfam" id="PF00560">
    <property type="entry name" value="LRR_1"/>
    <property type="match status" value="1"/>
</dbReference>
<dbReference type="SMART" id="SM00369">
    <property type="entry name" value="LRR_TYP"/>
    <property type="match status" value="7"/>
</dbReference>
<dbReference type="VEuPathDB" id="MicrosporidiaDB:SLOPH_1255"/>
<evidence type="ECO:0000256" key="1">
    <source>
        <dbReference type="ARBA" id="ARBA00022614"/>
    </source>
</evidence>
<evidence type="ECO:0000313" key="5">
    <source>
        <dbReference type="Proteomes" id="UP000014978"/>
    </source>
</evidence>
<dbReference type="SUPFAM" id="SSF52075">
    <property type="entry name" value="Outer arm dynein light chain 1"/>
    <property type="match status" value="1"/>
</dbReference>
<feature type="signal peptide" evidence="3">
    <location>
        <begin position="1"/>
        <end position="16"/>
    </location>
</feature>
<protein>
    <submittedName>
        <fullName evidence="4">Leucine rich repeat protein</fullName>
    </submittedName>
</protein>
<dbReference type="GO" id="GO:0005737">
    <property type="term" value="C:cytoplasm"/>
    <property type="evidence" value="ECO:0007669"/>
    <property type="project" value="TreeGrafter"/>
</dbReference>
<sequence>MFLFFTVLLCTRITRSLVGLLDSLSDNTNEYKIYQNCYIEELNSDDIDININLRELSLELNLFKGSKKIPRLICECIKLKVFKSTNGFLDNLPDTFTKLINLEHLILNKNEFTEIPITVFSLINLQKLEMQDNHIKSIHNNIKYLKQLKILKLTKNLITYLPSGFCELKQLINLNLSNNKIMFNLKVFSVSEDKHIDFFDIMSSLNLNVLYLEHTKLECIPDRFEFKNIVEFYANRNKLSDIPVSTLRNSSLKSIYLDNNHFKKFPYNILTLEHLELFSIESNYIYTTIKITDLVSPNLKFLNLNNNKIKNFYISSDAVPCLTTLSLNNNHIENFIINFTSNSSLEKIYLRKNNISVLDKKFTNFKSLNLLDLRENNICKISDLNVISHEKMVLKIQLDTINLAENLFSTLSAEKVSITCKRKPASENDLNLLKQNNDENKLKILKLKFCYLSKIPKGIKRLSSVECLSFKNNKIKKVYNDFKDIKFLKKLDLSYNQIKFLDPNILLLESLESLNLANNCLKTFPPSIKQINHKKLKVNWDKCGDFLRGDKKDLGWMDIPFTYAPEIKVTFKKVNLEHITAAEVYMTYFNDMIQWDIEKIPQIILTEPENTEISNNDLINLWNLYLKPHITTESLINSMEKYVNALCKIETLRYSFINFFNSKQYNKIKLYLYTIFNTIKDKNDPKQIENICTAISQEVDFCYDAQYEMLQYIYISLKHDGVMDISYFIENLISKIKYDILSRIITSNDHSQNVHKLGYWRNKLADELGFIKNMISYGYLRSEKLIDKKMYILYQFFLLFKVESVAQEIVDTINENGNLLCIASQFIYENEQKESKLKEYMEFDDIELLNIEKITKEGIIFILKKMKLVYKNKTKRLRNL</sequence>
<dbReference type="AlphaFoldDB" id="S7W978"/>
<dbReference type="EMBL" id="ATCN01000910">
    <property type="protein sequence ID" value="EPR78267.1"/>
    <property type="molecule type" value="Genomic_DNA"/>
</dbReference>
<organism evidence="4 5">
    <name type="scientific">Spraguea lophii (strain 42_110)</name>
    <name type="common">Microsporidian parasite</name>
    <dbReference type="NCBI Taxonomy" id="1358809"/>
    <lineage>
        <taxon>Eukaryota</taxon>
        <taxon>Fungi</taxon>
        <taxon>Fungi incertae sedis</taxon>
        <taxon>Microsporidia</taxon>
        <taxon>Spragueidae</taxon>
        <taxon>Spraguea</taxon>
    </lineage>
</organism>
<evidence type="ECO:0000313" key="4">
    <source>
        <dbReference type="EMBL" id="EPR78267.1"/>
    </source>
</evidence>
<dbReference type="PROSITE" id="PS51450">
    <property type="entry name" value="LRR"/>
    <property type="match status" value="4"/>
</dbReference>
<proteinExistence type="predicted"/>
<dbReference type="Proteomes" id="UP000014978">
    <property type="component" value="Unassembled WGS sequence"/>
</dbReference>
<dbReference type="InterPro" id="IPR050216">
    <property type="entry name" value="LRR_domain-containing"/>
</dbReference>
<evidence type="ECO:0000256" key="2">
    <source>
        <dbReference type="ARBA" id="ARBA00022737"/>
    </source>
</evidence>
<dbReference type="SUPFAM" id="SSF52058">
    <property type="entry name" value="L domain-like"/>
    <property type="match status" value="1"/>
</dbReference>
<dbReference type="PANTHER" id="PTHR48051">
    <property type="match status" value="1"/>
</dbReference>
<dbReference type="InterPro" id="IPR003591">
    <property type="entry name" value="Leu-rich_rpt_typical-subtyp"/>
</dbReference>
<reference evidence="5" key="1">
    <citation type="journal article" date="2013" name="PLoS Genet.">
        <title>The genome of Spraguea lophii and the basis of host-microsporidian interactions.</title>
        <authorList>
            <person name="Campbell S.E."/>
            <person name="Williams T.A."/>
            <person name="Yousuf A."/>
            <person name="Soanes D.M."/>
            <person name="Paszkiewicz K.H."/>
            <person name="Williams B.A.P."/>
        </authorList>
    </citation>
    <scope>NUCLEOTIDE SEQUENCE [LARGE SCALE GENOMIC DNA]</scope>
    <source>
        <strain evidence="5">42_110</strain>
    </source>
</reference>
<dbReference type="HOGENOM" id="CLU_016141_0_0_1"/>
<keyword evidence="1" id="KW-0433">Leucine-rich repeat</keyword>
<accession>S7W978</accession>
<dbReference type="InParanoid" id="S7W978"/>
<keyword evidence="3" id="KW-0732">Signal</keyword>
<evidence type="ECO:0000256" key="3">
    <source>
        <dbReference type="SAM" id="SignalP"/>
    </source>
</evidence>
<dbReference type="OrthoDB" id="1517790at2759"/>
<dbReference type="InterPro" id="IPR001611">
    <property type="entry name" value="Leu-rich_rpt"/>
</dbReference>
<dbReference type="Pfam" id="PF13855">
    <property type="entry name" value="LRR_8"/>
    <property type="match status" value="2"/>
</dbReference>
<feature type="chain" id="PRO_5004546016" evidence="3">
    <location>
        <begin position="17"/>
        <end position="880"/>
    </location>
</feature>
<dbReference type="STRING" id="1358809.S7W978"/>
<keyword evidence="5" id="KW-1185">Reference proteome</keyword>
<gene>
    <name evidence="4" type="ORF">SLOPH_1255</name>
</gene>
<name>S7W978_SPRLO</name>
<keyword evidence="2" id="KW-0677">Repeat</keyword>
<dbReference type="PANTHER" id="PTHR48051:SF1">
    <property type="entry name" value="RAS SUPPRESSOR PROTEIN 1"/>
    <property type="match status" value="1"/>
</dbReference>
<dbReference type="InterPro" id="IPR032675">
    <property type="entry name" value="LRR_dom_sf"/>
</dbReference>
<comment type="caution">
    <text evidence="4">The sequence shown here is derived from an EMBL/GenBank/DDBJ whole genome shotgun (WGS) entry which is preliminary data.</text>
</comment>
<dbReference type="Gene3D" id="3.80.10.10">
    <property type="entry name" value="Ribonuclease Inhibitor"/>
    <property type="match status" value="4"/>
</dbReference>